<evidence type="ECO:0000313" key="4">
    <source>
        <dbReference type="Proteomes" id="UP000275846"/>
    </source>
</evidence>
<feature type="domain" description="Fibronectin type-III" evidence="2">
    <location>
        <begin position="1"/>
        <end position="89"/>
    </location>
</feature>
<dbReference type="InterPro" id="IPR003961">
    <property type="entry name" value="FN3_dom"/>
</dbReference>
<dbReference type="Gene3D" id="2.60.40.10">
    <property type="entry name" value="Immunoglobulins"/>
    <property type="match status" value="1"/>
</dbReference>
<gene>
    <name evidence="3" type="ORF">SSLN_LOCUS8303</name>
</gene>
<name>A0A183SVQ5_SCHSO</name>
<dbReference type="Pfam" id="PF00041">
    <property type="entry name" value="fn3"/>
    <property type="match status" value="1"/>
</dbReference>
<feature type="region of interest" description="Disordered" evidence="1">
    <location>
        <begin position="90"/>
        <end position="124"/>
    </location>
</feature>
<accession>A0A183SVQ5</accession>
<reference evidence="5" key="1">
    <citation type="submission" date="2016-06" db="UniProtKB">
        <authorList>
            <consortium name="WormBaseParasite"/>
        </authorList>
    </citation>
    <scope>IDENTIFICATION</scope>
</reference>
<protein>
    <submittedName>
        <fullName evidence="5">Fibronectin type-III domain-containing protein</fullName>
    </submittedName>
</protein>
<dbReference type="InterPro" id="IPR036116">
    <property type="entry name" value="FN3_sf"/>
</dbReference>
<dbReference type="WBParaSite" id="SSLN_0000863301-mRNA-1">
    <property type="protein sequence ID" value="SSLN_0000863301-mRNA-1"/>
    <property type="gene ID" value="SSLN_0000863301"/>
</dbReference>
<dbReference type="SUPFAM" id="SSF49265">
    <property type="entry name" value="Fibronectin type III"/>
    <property type="match status" value="1"/>
</dbReference>
<reference evidence="3 4" key="2">
    <citation type="submission" date="2018-11" db="EMBL/GenBank/DDBJ databases">
        <authorList>
            <consortium name="Pathogen Informatics"/>
        </authorList>
    </citation>
    <scope>NUCLEOTIDE SEQUENCE [LARGE SCALE GENOMIC DNA]</scope>
    <source>
        <strain evidence="3 4">NST_G2</strain>
    </source>
</reference>
<dbReference type="SMART" id="SM00060">
    <property type="entry name" value="FN3"/>
    <property type="match status" value="1"/>
</dbReference>
<dbReference type="Proteomes" id="UP000275846">
    <property type="component" value="Unassembled WGS sequence"/>
</dbReference>
<keyword evidence="4" id="KW-1185">Reference proteome</keyword>
<organism evidence="5">
    <name type="scientific">Schistocephalus solidus</name>
    <name type="common">Tapeworm</name>
    <dbReference type="NCBI Taxonomy" id="70667"/>
    <lineage>
        <taxon>Eukaryota</taxon>
        <taxon>Metazoa</taxon>
        <taxon>Spiralia</taxon>
        <taxon>Lophotrochozoa</taxon>
        <taxon>Platyhelminthes</taxon>
        <taxon>Cestoda</taxon>
        <taxon>Eucestoda</taxon>
        <taxon>Diphyllobothriidea</taxon>
        <taxon>Diphyllobothriidae</taxon>
        <taxon>Schistocephalus</taxon>
    </lineage>
</organism>
<evidence type="ECO:0000256" key="1">
    <source>
        <dbReference type="SAM" id="MobiDB-lite"/>
    </source>
</evidence>
<dbReference type="PROSITE" id="PS50853">
    <property type="entry name" value="FN3"/>
    <property type="match status" value="1"/>
</dbReference>
<dbReference type="EMBL" id="UYSU01034583">
    <property type="protein sequence ID" value="VDL94688.1"/>
    <property type="molecule type" value="Genomic_DNA"/>
</dbReference>
<evidence type="ECO:0000259" key="2">
    <source>
        <dbReference type="PROSITE" id="PS50853"/>
    </source>
</evidence>
<dbReference type="CDD" id="cd00063">
    <property type="entry name" value="FN3"/>
    <property type="match status" value="1"/>
</dbReference>
<evidence type="ECO:0000313" key="5">
    <source>
        <dbReference type="WBParaSite" id="SSLN_0000863301-mRNA-1"/>
    </source>
</evidence>
<dbReference type="InterPro" id="IPR013783">
    <property type="entry name" value="Ig-like_fold"/>
</dbReference>
<sequence>MPRGLTAVALNSTSIRVSWKSPNASIDIHFLVTFASEDGGWMYQTRETEYTPTELQPSTTYNITVRLLDEDDINFGLRADTYAKTLPNDVASTPYTEQPSKELNKGGRLFTSKESPSGTESNNGRHFDPSSSYFSFCSYTSFSSFSFFSCNFYLYSF</sequence>
<proteinExistence type="predicted"/>
<evidence type="ECO:0000313" key="3">
    <source>
        <dbReference type="EMBL" id="VDL94688.1"/>
    </source>
</evidence>
<feature type="compositionally biased region" description="Polar residues" evidence="1">
    <location>
        <begin position="112"/>
        <end position="122"/>
    </location>
</feature>
<dbReference type="AlphaFoldDB" id="A0A183SVQ5"/>